<proteinExistence type="predicted"/>
<accession>I0ILS5</accession>
<feature type="transmembrane region" description="Helical" evidence="1">
    <location>
        <begin position="48"/>
        <end position="70"/>
    </location>
</feature>
<dbReference type="STRING" id="1162668.LFE_0506"/>
<protein>
    <submittedName>
        <fullName evidence="2">Uncharacterized protein</fullName>
    </submittedName>
</protein>
<dbReference type="HOGENOM" id="CLU_1254658_0_0_0"/>
<sequence length="220" mass="22887">MSAEPDGSVFKLGGLGSGGGWSRFGDFKSDDDGEWSSNQKFHQMNFEFLLSILLGAVISSIIAAGSYGWIVTARQIALVKELRGLSRTVSNYEEWACPWGSSSVGACIGWPTGWAPVVNAGFLASTPVSAWDGTTPITVAQASVSGQGALLTVAVPQNVGTSATTELPMSSYSNGVLSVWVSRGGPPTGRSWGPSLNEMGLVNPPLTQNGAVFPGYGPIQ</sequence>
<evidence type="ECO:0000313" key="2">
    <source>
        <dbReference type="EMBL" id="BAM06224.1"/>
    </source>
</evidence>
<dbReference type="Proteomes" id="UP000007382">
    <property type="component" value="Chromosome"/>
</dbReference>
<dbReference type="EMBL" id="AP012342">
    <property type="protein sequence ID" value="BAM06224.1"/>
    <property type="molecule type" value="Genomic_DNA"/>
</dbReference>
<evidence type="ECO:0000256" key="1">
    <source>
        <dbReference type="SAM" id="Phobius"/>
    </source>
</evidence>
<keyword evidence="1" id="KW-0812">Transmembrane</keyword>
<dbReference type="AlphaFoldDB" id="I0ILS5"/>
<keyword evidence="3" id="KW-1185">Reference proteome</keyword>
<gene>
    <name evidence="2" type="ordered locus">LFE_0506</name>
</gene>
<reference evidence="3" key="2">
    <citation type="submission" date="2012-03" db="EMBL/GenBank/DDBJ databases">
        <title>The complete genome sequence of the pioneer microbe on fresh volcanic deposit, Leptospirillum ferrooxidans strain C2-3.</title>
        <authorList>
            <person name="Fujimura R."/>
            <person name="Sato Y."/>
            <person name="Nishizawa T."/>
            <person name="Nanba K."/>
            <person name="Oshima K."/>
            <person name="Hattori M."/>
            <person name="Kamijo T."/>
            <person name="Ohta H."/>
        </authorList>
    </citation>
    <scope>NUCLEOTIDE SEQUENCE [LARGE SCALE GENOMIC DNA]</scope>
    <source>
        <strain evidence="3">C2-3</strain>
    </source>
</reference>
<keyword evidence="1" id="KW-1133">Transmembrane helix</keyword>
<evidence type="ECO:0000313" key="3">
    <source>
        <dbReference type="Proteomes" id="UP000007382"/>
    </source>
</evidence>
<keyword evidence="1" id="KW-0472">Membrane</keyword>
<dbReference type="KEGG" id="lfc:LFE_0506"/>
<organism evidence="2 3">
    <name type="scientific">Leptospirillum ferrooxidans (strain C2-3)</name>
    <dbReference type="NCBI Taxonomy" id="1162668"/>
    <lineage>
        <taxon>Bacteria</taxon>
        <taxon>Pseudomonadati</taxon>
        <taxon>Nitrospirota</taxon>
        <taxon>Nitrospiria</taxon>
        <taxon>Nitrospirales</taxon>
        <taxon>Nitrospiraceae</taxon>
        <taxon>Leptospirillum</taxon>
    </lineage>
</organism>
<dbReference type="PATRIC" id="fig|1162668.3.peg.598"/>
<name>I0ILS5_LEPFC</name>
<reference evidence="2 3" key="1">
    <citation type="journal article" date="2012" name="J. Bacteriol.">
        <title>Complete Genome Sequence of Leptospirillum ferrooxidans Strain C2-3, Isolated from a Fresh Volcanic Ash Deposit on the Island of Miyake, Japan.</title>
        <authorList>
            <person name="Fujimura R."/>
            <person name="Sato Y."/>
            <person name="Nishizawa T."/>
            <person name="Oshima K."/>
            <person name="Kim S.-W."/>
            <person name="Hattori M."/>
            <person name="Kamijo T."/>
            <person name="Ohta H."/>
        </authorList>
    </citation>
    <scope>NUCLEOTIDE SEQUENCE [LARGE SCALE GENOMIC DNA]</scope>
    <source>
        <strain evidence="2 3">C2-3</strain>
    </source>
</reference>